<evidence type="ECO:0000256" key="1">
    <source>
        <dbReference type="SAM" id="MobiDB-lite"/>
    </source>
</evidence>
<feature type="compositionally biased region" description="Pro residues" evidence="1">
    <location>
        <begin position="59"/>
        <end position="86"/>
    </location>
</feature>
<protein>
    <submittedName>
        <fullName evidence="3">Uncharacterized protein</fullName>
    </submittedName>
</protein>
<comment type="caution">
    <text evidence="3">The sequence shown here is derived from an EMBL/GenBank/DDBJ whole genome shotgun (WGS) entry which is preliminary data.</text>
</comment>
<evidence type="ECO:0000256" key="2">
    <source>
        <dbReference type="SAM" id="SignalP"/>
    </source>
</evidence>
<feature type="region of interest" description="Disordered" evidence="1">
    <location>
        <begin position="59"/>
        <end position="90"/>
    </location>
</feature>
<dbReference type="Proteomes" id="UP001651158">
    <property type="component" value="Unassembled WGS sequence"/>
</dbReference>
<evidence type="ECO:0000313" key="4">
    <source>
        <dbReference type="Proteomes" id="UP001651158"/>
    </source>
</evidence>
<name>A0ABR4QFH3_9CEST</name>
<feature type="chain" id="PRO_5047406173" evidence="2">
    <location>
        <begin position="22"/>
        <end position="177"/>
    </location>
</feature>
<organism evidence="3 4">
    <name type="scientific">Taenia crassiceps</name>
    <dbReference type="NCBI Taxonomy" id="6207"/>
    <lineage>
        <taxon>Eukaryota</taxon>
        <taxon>Metazoa</taxon>
        <taxon>Spiralia</taxon>
        <taxon>Lophotrochozoa</taxon>
        <taxon>Platyhelminthes</taxon>
        <taxon>Cestoda</taxon>
        <taxon>Eucestoda</taxon>
        <taxon>Cyclophyllidea</taxon>
        <taxon>Taeniidae</taxon>
        <taxon>Taenia</taxon>
    </lineage>
</organism>
<keyword evidence="2" id="KW-0732">Signal</keyword>
<reference evidence="3 4" key="1">
    <citation type="journal article" date="2022" name="Front. Cell. Infect. Microbiol.">
        <title>The Genomes of Two Strains of Taenia crassiceps the Animal Model for the Study of Human Cysticercosis.</title>
        <authorList>
            <person name="Bobes R.J."/>
            <person name="Estrada K."/>
            <person name="Rios-Valencia D.G."/>
            <person name="Calderon-Gallegos A."/>
            <person name="de la Torre P."/>
            <person name="Carrero J.C."/>
            <person name="Sanchez-Flores A."/>
            <person name="Laclette J.P."/>
        </authorList>
    </citation>
    <scope>NUCLEOTIDE SEQUENCE [LARGE SCALE GENOMIC DNA]</scope>
    <source>
        <strain evidence="3">WFUcys</strain>
    </source>
</reference>
<accession>A0ABR4QFH3</accession>
<evidence type="ECO:0000313" key="3">
    <source>
        <dbReference type="EMBL" id="KAL5108366.1"/>
    </source>
</evidence>
<gene>
    <name evidence="3" type="ORF">TcWFU_000576</name>
</gene>
<sequence length="177" mass="19083">MQLLHRFLPSLLPSCLPTLSATVVVETLHGIKTHSSSNTPPPFPPHSSLLLPSPFSPPHPLPSSPYPTPTPTPTLPLPHPTPPPLPQSTTQRIPLASLQYLHLLLHPTPLPHCCVMCKALAQSVTTFATHHTPLFIPIVGTPSTSAGFLSISFQYCQPHTLLLVPRQRLDSASTAPQ</sequence>
<dbReference type="EMBL" id="JAKROA010000003">
    <property type="protein sequence ID" value="KAL5108366.1"/>
    <property type="molecule type" value="Genomic_DNA"/>
</dbReference>
<feature type="signal peptide" evidence="2">
    <location>
        <begin position="1"/>
        <end position="21"/>
    </location>
</feature>
<keyword evidence="4" id="KW-1185">Reference proteome</keyword>
<proteinExistence type="predicted"/>